<evidence type="ECO:0000313" key="2">
    <source>
        <dbReference type="EMBL" id="CAH0368565.1"/>
    </source>
</evidence>
<dbReference type="EMBL" id="HBIW01000719">
    <property type="protein sequence ID" value="CAE0685174.1"/>
    <property type="molecule type" value="Transcribed_RNA"/>
</dbReference>
<evidence type="ECO:0000313" key="3">
    <source>
        <dbReference type="Proteomes" id="UP000789595"/>
    </source>
</evidence>
<proteinExistence type="predicted"/>
<dbReference type="Proteomes" id="UP000789595">
    <property type="component" value="Unassembled WGS sequence"/>
</dbReference>
<reference evidence="2" key="2">
    <citation type="submission" date="2021-11" db="EMBL/GenBank/DDBJ databases">
        <authorList>
            <consortium name="Genoscope - CEA"/>
            <person name="William W."/>
        </authorList>
    </citation>
    <scope>NUCLEOTIDE SEQUENCE</scope>
</reference>
<protein>
    <submittedName>
        <fullName evidence="1">Uncharacterized protein</fullName>
    </submittedName>
</protein>
<dbReference type="EMBL" id="CAKKNE010000002">
    <property type="protein sequence ID" value="CAH0368565.1"/>
    <property type="molecule type" value="Genomic_DNA"/>
</dbReference>
<dbReference type="AlphaFoldDB" id="A0A7S3ZJL0"/>
<organism evidence="1">
    <name type="scientific">Pelagomonas calceolata</name>
    <dbReference type="NCBI Taxonomy" id="35677"/>
    <lineage>
        <taxon>Eukaryota</taxon>
        <taxon>Sar</taxon>
        <taxon>Stramenopiles</taxon>
        <taxon>Ochrophyta</taxon>
        <taxon>Pelagophyceae</taxon>
        <taxon>Pelagomonadales</taxon>
        <taxon>Pelagomonadaceae</taxon>
        <taxon>Pelagomonas</taxon>
    </lineage>
</organism>
<name>A0A7S3ZJL0_9STRA</name>
<sequence length="366" mass="40324">MVLLARRAAQLCTKRYASQPHDPRTLRARRLLSTETQKQDPRTLSGAWSFLQRANPFTVWGETIGREPSDRLPKVTDLVKAVVGLSGKSPDELQRYATESNAAFEAYVDDLGFERRSLLEIAPKDEEQSLDEFLEGARDAVAFVAPLLKDAVAHEAELSKVVSAKLLEKAKEGSMAVAEDKEDEGVRRVTFGVFGQQLRQKDLAPRSTGAMALFEQALQKWGYDAEARDDAILLRESNGLFVAKFSLADELADLLKAAKDTDAGRAVEALLYAVSRAEGRALTWPLPSDAHSRLAGDAEACALTMRGWLLVDVAVSKCLYTFAREVDRRSAYRWGHDWRIVDVGGAVFDNDDGALLDGLVAEDNTP</sequence>
<evidence type="ECO:0000313" key="1">
    <source>
        <dbReference type="EMBL" id="CAE0685174.1"/>
    </source>
</evidence>
<reference evidence="1" key="1">
    <citation type="submission" date="2021-01" db="EMBL/GenBank/DDBJ databases">
        <authorList>
            <person name="Corre E."/>
            <person name="Pelletier E."/>
            <person name="Niang G."/>
            <person name="Scheremetjew M."/>
            <person name="Finn R."/>
            <person name="Kale V."/>
            <person name="Holt S."/>
            <person name="Cochrane G."/>
            <person name="Meng A."/>
            <person name="Brown T."/>
            <person name="Cohen L."/>
        </authorList>
    </citation>
    <scope>NUCLEOTIDE SEQUENCE</scope>
    <source>
        <strain evidence="1">CCMP1756</strain>
    </source>
</reference>
<accession>A0A7S3ZJL0</accession>
<keyword evidence="3" id="KW-1185">Reference proteome</keyword>
<gene>
    <name evidence="1" type="ORF">PCAL00307_LOCUS608</name>
    <name evidence="2" type="ORF">PECAL_2P16330</name>
</gene>